<reference evidence="1" key="1">
    <citation type="submission" date="2021-06" db="EMBL/GenBank/DDBJ databases">
        <authorList>
            <person name="Gannon L."/>
            <person name="Redgwell R T."/>
            <person name="Michniewski S."/>
            <person name="Harrison D C."/>
            <person name="Millard A."/>
        </authorList>
    </citation>
    <scope>NUCLEOTIDE SEQUENCE</scope>
</reference>
<accession>A0A8D9FS14</accession>
<proteinExistence type="predicted"/>
<evidence type="ECO:0000313" key="1">
    <source>
        <dbReference type="EMBL" id="CAG7581793.1"/>
    </source>
</evidence>
<sequence length="86" mass="10255">MSEVFKTYFKLKKSERLEYNIWCVDNLGVPDLYRNNSRELVAHVPLQSNPKVDDSLEPIYNTISFNFIYPAFKSHMREKRLKKLLS</sequence>
<organism evidence="1">
    <name type="scientific">uncultured marine phage</name>
    <dbReference type="NCBI Taxonomy" id="707152"/>
    <lineage>
        <taxon>Viruses</taxon>
        <taxon>environmental samples</taxon>
    </lineage>
</organism>
<protein>
    <submittedName>
        <fullName evidence="1">Uncharacterized protein</fullName>
    </submittedName>
</protein>
<gene>
    <name evidence="1" type="ORF">SLAVMIC_01034</name>
</gene>
<name>A0A8D9FS14_9VIRU</name>
<dbReference type="EMBL" id="OU342829">
    <property type="protein sequence ID" value="CAG7581793.1"/>
    <property type="molecule type" value="Genomic_DNA"/>
</dbReference>